<dbReference type="RefSeq" id="WP_093137734.1">
    <property type="nucleotide sequence ID" value="NZ_FOHJ01000018.1"/>
</dbReference>
<keyword evidence="2" id="KW-1185">Reference proteome</keyword>
<dbReference type="PROSITE" id="PS51257">
    <property type="entry name" value="PROKAR_LIPOPROTEIN"/>
    <property type="match status" value="1"/>
</dbReference>
<evidence type="ECO:0008006" key="3">
    <source>
        <dbReference type="Google" id="ProtNLM"/>
    </source>
</evidence>
<evidence type="ECO:0000313" key="1">
    <source>
        <dbReference type="EMBL" id="SEU07836.1"/>
    </source>
</evidence>
<sequence length="176" mass="19893">MKLIKGKRQFFFLLSLGLVVFLSGCFLSEDKALENAHEAAEKSFNGEAQETNQKIDVISLHLPDNMEINGSSNNNVFLQSENQQYLLFYNQFEGANSHYLFDGIQSREDSLMVESFEDDSRFGFIAVFPNSEKAHYELQVGIGGAKITTITTKEKLEQEAKEMMDIINSVEMSSPE</sequence>
<dbReference type="OrthoDB" id="2450230at2"/>
<dbReference type="EMBL" id="FOHJ01000018">
    <property type="protein sequence ID" value="SEU07836.1"/>
    <property type="molecule type" value="Genomic_DNA"/>
</dbReference>
<dbReference type="AlphaFoldDB" id="A0A1I0JCS5"/>
<gene>
    <name evidence="1" type="ORF">SAMN05421676_11822</name>
</gene>
<protein>
    <recommendedName>
        <fullName evidence="3">DUF4367 domain-containing protein</fullName>
    </recommendedName>
</protein>
<organism evidence="1 2">
    <name type="scientific">Salinibacillus kushneri</name>
    <dbReference type="NCBI Taxonomy" id="237682"/>
    <lineage>
        <taxon>Bacteria</taxon>
        <taxon>Bacillati</taxon>
        <taxon>Bacillota</taxon>
        <taxon>Bacilli</taxon>
        <taxon>Bacillales</taxon>
        <taxon>Bacillaceae</taxon>
        <taxon>Salinibacillus</taxon>
    </lineage>
</organism>
<evidence type="ECO:0000313" key="2">
    <source>
        <dbReference type="Proteomes" id="UP000199095"/>
    </source>
</evidence>
<name>A0A1I0JCS5_9BACI</name>
<dbReference type="Proteomes" id="UP000199095">
    <property type="component" value="Unassembled WGS sequence"/>
</dbReference>
<reference evidence="2" key="1">
    <citation type="submission" date="2016-10" db="EMBL/GenBank/DDBJ databases">
        <authorList>
            <person name="Varghese N."/>
            <person name="Submissions S."/>
        </authorList>
    </citation>
    <scope>NUCLEOTIDE SEQUENCE [LARGE SCALE GENOMIC DNA]</scope>
    <source>
        <strain evidence="2">CGMCC 1.3566</strain>
    </source>
</reference>
<accession>A0A1I0JCS5</accession>
<proteinExistence type="predicted"/>